<evidence type="ECO:0000313" key="2">
    <source>
        <dbReference type="Proteomes" id="UP001152049"/>
    </source>
</evidence>
<protein>
    <submittedName>
        <fullName evidence="1">Uncharacterized protein</fullName>
    </submittedName>
</protein>
<gene>
    <name evidence="1" type="ORF">NW762_013098</name>
</gene>
<comment type="caution">
    <text evidence="1">The sequence shown here is derived from an EMBL/GenBank/DDBJ whole genome shotgun (WGS) entry which is preliminary data.</text>
</comment>
<dbReference type="Proteomes" id="UP001152049">
    <property type="component" value="Unassembled WGS sequence"/>
</dbReference>
<reference evidence="1" key="1">
    <citation type="submission" date="2022-09" db="EMBL/GenBank/DDBJ databases">
        <title>Fusarium specimens isolated from Avocado Roots.</title>
        <authorList>
            <person name="Stajich J."/>
            <person name="Roper C."/>
            <person name="Heimlech-Rivalta G."/>
        </authorList>
    </citation>
    <scope>NUCLEOTIDE SEQUENCE</scope>
    <source>
        <strain evidence="1">CF00136</strain>
    </source>
</reference>
<dbReference type="OrthoDB" id="1933717at2759"/>
<sequence>MPAQKLPVEPTAPTVSISLGKKFEYGPTVLQPDVPIVVGPDGSKSTTEEAVTALDVLDKFKGTFAGFGFNTIFRPNSKTTKTTSELKNKPTDNETDNLLQLNLTAETMVFDKPLGNVPNRGLEDQADINLNGIPYTQSIVDAMPLPPGHTVPVIHFEPGLWMRVPAVDTFPKLPASYARMASIPHGTTINAQCFEEAKTSPDAPKFGKALITPITLGVNGQETGNFTFLNQDVKNNNTRRLPQDLTDFINDGTITQEILDNPNLILENANKDKKIIDHTTFTVSTMPRDNDFGGGTSNIGFLVGKDKSTFTAASVGGQSGNANAVKVTAQYWISTVRAEAQIPPSKKSDYKIVSANPTSKDPREAIPTILIDEDVSSATTLKFTYNQIQYSQDVSLDFMGVRWPHITVSTLAPTGLLYSELKKGN</sequence>
<name>A0A9W8V803_9HYPO</name>
<evidence type="ECO:0000313" key="1">
    <source>
        <dbReference type="EMBL" id="KAJ4247423.1"/>
    </source>
</evidence>
<accession>A0A9W8V803</accession>
<dbReference type="NCBIfam" id="NF040572">
    <property type="entry name" value="heme_bind_FMP"/>
    <property type="match status" value="1"/>
</dbReference>
<dbReference type="InterPro" id="IPR047975">
    <property type="entry name" value="Heme_bind_FMP"/>
</dbReference>
<organism evidence="1 2">
    <name type="scientific">Fusarium torreyae</name>
    <dbReference type="NCBI Taxonomy" id="1237075"/>
    <lineage>
        <taxon>Eukaryota</taxon>
        <taxon>Fungi</taxon>
        <taxon>Dikarya</taxon>
        <taxon>Ascomycota</taxon>
        <taxon>Pezizomycotina</taxon>
        <taxon>Sordariomycetes</taxon>
        <taxon>Hypocreomycetidae</taxon>
        <taxon>Hypocreales</taxon>
        <taxon>Nectriaceae</taxon>
        <taxon>Fusarium</taxon>
    </lineage>
</organism>
<dbReference type="EMBL" id="JAOQAZ010000039">
    <property type="protein sequence ID" value="KAJ4247423.1"/>
    <property type="molecule type" value="Genomic_DNA"/>
</dbReference>
<proteinExistence type="predicted"/>
<keyword evidence="2" id="KW-1185">Reference proteome</keyword>
<dbReference type="AlphaFoldDB" id="A0A9W8V803"/>